<evidence type="ECO:0000313" key="4">
    <source>
        <dbReference type="Proteomes" id="UP001157418"/>
    </source>
</evidence>
<comment type="caution">
    <text evidence="3">The sequence shown here is derived from an EMBL/GenBank/DDBJ whole genome shotgun (WGS) entry which is preliminary data.</text>
</comment>
<evidence type="ECO:0000259" key="2">
    <source>
        <dbReference type="PROSITE" id="PS50174"/>
    </source>
</evidence>
<protein>
    <recommendedName>
        <fullName evidence="2">G-patch domain-containing protein</fullName>
    </recommendedName>
</protein>
<dbReference type="InterPro" id="IPR000467">
    <property type="entry name" value="G_patch_dom"/>
</dbReference>
<dbReference type="PROSITE" id="PS50174">
    <property type="entry name" value="G_PATCH"/>
    <property type="match status" value="1"/>
</dbReference>
<evidence type="ECO:0000256" key="1">
    <source>
        <dbReference type="SAM" id="MobiDB-lite"/>
    </source>
</evidence>
<organism evidence="3 4">
    <name type="scientific">Lactuca virosa</name>
    <dbReference type="NCBI Taxonomy" id="75947"/>
    <lineage>
        <taxon>Eukaryota</taxon>
        <taxon>Viridiplantae</taxon>
        <taxon>Streptophyta</taxon>
        <taxon>Embryophyta</taxon>
        <taxon>Tracheophyta</taxon>
        <taxon>Spermatophyta</taxon>
        <taxon>Magnoliopsida</taxon>
        <taxon>eudicotyledons</taxon>
        <taxon>Gunneridae</taxon>
        <taxon>Pentapetalae</taxon>
        <taxon>asterids</taxon>
        <taxon>campanulids</taxon>
        <taxon>Asterales</taxon>
        <taxon>Asteraceae</taxon>
        <taxon>Cichorioideae</taxon>
        <taxon>Cichorieae</taxon>
        <taxon>Lactucinae</taxon>
        <taxon>Lactuca</taxon>
    </lineage>
</organism>
<feature type="compositionally biased region" description="Basic and acidic residues" evidence="1">
    <location>
        <begin position="217"/>
        <end position="226"/>
    </location>
</feature>
<reference evidence="3 4" key="1">
    <citation type="submission" date="2022-01" db="EMBL/GenBank/DDBJ databases">
        <authorList>
            <person name="Xiong W."/>
            <person name="Schranz E."/>
        </authorList>
    </citation>
    <scope>NUCLEOTIDE SEQUENCE [LARGE SCALE GENOMIC DNA]</scope>
</reference>
<dbReference type="PANTHER" id="PTHR20923:SF1">
    <property type="entry name" value="G PATCH DOMAIN AND ANKYRIN REPEAT-CONTAINING PROTEIN 1"/>
    <property type="match status" value="1"/>
</dbReference>
<feature type="domain" description="G-patch" evidence="2">
    <location>
        <begin position="136"/>
        <end position="182"/>
    </location>
</feature>
<evidence type="ECO:0000313" key="3">
    <source>
        <dbReference type="EMBL" id="CAH1436804.1"/>
    </source>
</evidence>
<keyword evidence="4" id="KW-1185">Reference proteome</keyword>
<sequence>MNPQKGENQSKHNRRHDNNGRSSINTVVGGMRSVDSGVCKINVFVVFLGCDGEIGVDFGDNVLKNRRYKVRFLFPQFHRHSRSYQIKKSNFTAGGRVLRRSTERSQNSANWWRLYRRTYSGMSNSEGSSTATPISSSNIGFQLLKKHGWKEGTGLGISEQGRLEPVQAFLKKNKRGLGAAEIKKPQNTGDQKNLASDKTNDKLSKKSKAKLSKKMKKAQEIEKRKRDERKVIVAIKNTIKDQRSKINIITFCCVIQMVH</sequence>
<dbReference type="PANTHER" id="PTHR20923">
    <property type="entry name" value="BAT4 PROTEIN-RELATED"/>
    <property type="match status" value="1"/>
</dbReference>
<proteinExistence type="predicted"/>
<feature type="region of interest" description="Disordered" evidence="1">
    <location>
        <begin position="184"/>
        <end position="226"/>
    </location>
</feature>
<dbReference type="GO" id="GO:0003676">
    <property type="term" value="F:nucleic acid binding"/>
    <property type="evidence" value="ECO:0007669"/>
    <property type="project" value="InterPro"/>
</dbReference>
<dbReference type="Proteomes" id="UP001157418">
    <property type="component" value="Unassembled WGS sequence"/>
</dbReference>
<dbReference type="Pfam" id="PF01585">
    <property type="entry name" value="G-patch"/>
    <property type="match status" value="1"/>
</dbReference>
<dbReference type="AlphaFoldDB" id="A0AAU9NG47"/>
<feature type="region of interest" description="Disordered" evidence="1">
    <location>
        <begin position="1"/>
        <end position="27"/>
    </location>
</feature>
<gene>
    <name evidence="3" type="ORF">LVIROSA_LOCUS23158</name>
</gene>
<name>A0AAU9NG47_9ASTR</name>
<feature type="compositionally biased region" description="Polar residues" evidence="1">
    <location>
        <begin position="185"/>
        <end position="197"/>
    </location>
</feature>
<dbReference type="InterPro" id="IPR039146">
    <property type="entry name" value="GPANK1"/>
</dbReference>
<dbReference type="SMART" id="SM00443">
    <property type="entry name" value="G_patch"/>
    <property type="match status" value="1"/>
</dbReference>
<dbReference type="EMBL" id="CAKMRJ010004445">
    <property type="protein sequence ID" value="CAH1436804.1"/>
    <property type="molecule type" value="Genomic_DNA"/>
</dbReference>
<feature type="compositionally biased region" description="Basic residues" evidence="1">
    <location>
        <begin position="205"/>
        <end position="216"/>
    </location>
</feature>
<accession>A0AAU9NG47</accession>